<feature type="transmembrane region" description="Helical" evidence="1">
    <location>
        <begin position="43"/>
        <end position="63"/>
    </location>
</feature>
<dbReference type="GeneID" id="41900620"/>
<accession>A0A171PVA3</accession>
<organism evidence="2 3">
    <name type="scientific">Heliothis virescens ascovirus 3f</name>
    <dbReference type="NCBI Taxonomy" id="328614"/>
    <lineage>
        <taxon>Viruses</taxon>
        <taxon>Varidnaviria</taxon>
        <taxon>Bamfordvirae</taxon>
        <taxon>Nucleocytoviricota</taxon>
        <taxon>Megaviricetes</taxon>
        <taxon>Pimascovirales</taxon>
        <taxon>Pimascovirales incertae sedis</taxon>
        <taxon>Ascoviridae</taxon>
        <taxon>Ascovirus</taxon>
        <taxon>Ascovirus hvav3a</taxon>
    </lineage>
</organism>
<protein>
    <submittedName>
        <fullName evidence="2">Uncharacterized protein</fullName>
    </submittedName>
</protein>
<dbReference type="EMBL" id="KJ755191">
    <property type="protein sequence ID" value="AJP08984.1"/>
    <property type="molecule type" value="Genomic_DNA"/>
</dbReference>
<name>A0A171PVA3_9VIRU</name>
<evidence type="ECO:0000256" key="1">
    <source>
        <dbReference type="SAM" id="Phobius"/>
    </source>
</evidence>
<proteinExistence type="predicted"/>
<reference evidence="3" key="1">
    <citation type="submission" date="2014-04" db="EMBL/GenBank/DDBJ databases">
        <authorList>
            <person name="Wei Y."/>
            <person name="Huang G."/>
            <person name="Cheng X."/>
        </authorList>
    </citation>
    <scope>NUCLEOTIDE SEQUENCE [LARGE SCALE GENOMIC DNA]</scope>
</reference>
<evidence type="ECO:0000313" key="2">
    <source>
        <dbReference type="EMBL" id="AJP08984.1"/>
    </source>
</evidence>
<evidence type="ECO:0000313" key="3">
    <source>
        <dbReference type="Proteomes" id="UP000232922"/>
    </source>
</evidence>
<dbReference type="RefSeq" id="YP_009701484.1">
    <property type="nucleotide sequence ID" value="NC_044938.1"/>
</dbReference>
<keyword evidence="1" id="KW-1133">Transmembrane helix</keyword>
<dbReference type="KEGG" id="vg:41900620"/>
<keyword evidence="1" id="KW-0812">Transmembrane</keyword>
<keyword evidence="1" id="KW-0472">Membrane</keyword>
<dbReference type="Proteomes" id="UP000232922">
    <property type="component" value="Genome"/>
</dbReference>
<sequence>MTIPPRYTLPYNCTDTDRSTTSESLNTQTRTHETFSKRTDHEYGVFVVFAVNCIRAGFVALSYTRSVHLFVVMLVN</sequence>